<name>A0ACC1NZL6_9PEZI</name>
<sequence>MLRYTLAASILACLRLVAGHGGGQHYTIDGVVYRGNWDFSKNTEGSIQREWRFDYVIDHRDKNLACGNSGKPNAKSFHAPIKAGNFVDVNYTLYETFGNWLPGDHWGHAIGPMSAYMAACPDEGCENVDVNAPIWFKIWETGLLNGTWVNGYWAQRDIHEGANLDIPTPASLKPGKYLMRHEMTNLENGFIQWFPNCIQLEVSGPGHSLPATEELVAFPGAYDKDVGTSFVITYAILWFYTDHANDTILGKDKGKGKAVDMKLNTQLGSLVGSKLGDSVTAYTHASTKASTLDIMTFQELREDEANKEDARSFISAGSSVLVEHEGLRLHLPSLEELSRGQPILECPLCFCLQKFTQESAWRRHAYRDLKAYVCTLGEGKCDYAMFGDSRAWFDHEIQCHRKQWMCVVCSEGPFRTPTDFKSHMKDMHTNVPVNDNQLEIFMSAGQRAADVIPADECPFCDEWGTILKSNTPAPYFMDSSDIRVTVEPVQFRPHVASHMEQLALFAIPRNINNNELEEDSSKAAALSRSTVQEELRSPRLGISNADETWVPDPPLHIAAASGDLATFRVLLKEGADVHVHGETWETVLEAALSCQQSTRDDILNLLKSHCGDVLLPDIPPSADTRDGQPSPRSQMSSSVDESMAMDDQEITREALVLRDNGSIITYPPMFAGVPLEKVIEAALDKWKEKLENLRHTPDAVRHTMFLVNRQVNRGNAVLDFLKHGCFHPLQFANREIIDKYYETFINYDTVLRLVNIHEELKKFDLEVTPLEWLRQRLYEVATAQGDRFNLSKTTYDLYHDSKLKALREKHQFGDAGRGRQTGTIGHPSQSQCQMKESGGKMAGL</sequence>
<protein>
    <submittedName>
        <fullName evidence="1">Uncharacterized protein</fullName>
    </submittedName>
</protein>
<evidence type="ECO:0000313" key="2">
    <source>
        <dbReference type="Proteomes" id="UP001143856"/>
    </source>
</evidence>
<dbReference type="Proteomes" id="UP001143856">
    <property type="component" value="Unassembled WGS sequence"/>
</dbReference>
<keyword evidence="2" id="KW-1185">Reference proteome</keyword>
<gene>
    <name evidence="1" type="ORF">NUW58_g5965</name>
</gene>
<dbReference type="EMBL" id="JAPDGR010001259">
    <property type="protein sequence ID" value="KAJ2984619.1"/>
    <property type="molecule type" value="Genomic_DNA"/>
</dbReference>
<comment type="caution">
    <text evidence="1">The sequence shown here is derived from an EMBL/GenBank/DDBJ whole genome shotgun (WGS) entry which is preliminary data.</text>
</comment>
<reference evidence="1" key="1">
    <citation type="submission" date="2022-10" db="EMBL/GenBank/DDBJ databases">
        <title>Genome Sequence of Xylaria curta.</title>
        <authorList>
            <person name="Buettner E."/>
        </authorList>
    </citation>
    <scope>NUCLEOTIDE SEQUENCE</scope>
    <source>
        <strain evidence="1">Babe10</strain>
    </source>
</reference>
<evidence type="ECO:0000313" key="1">
    <source>
        <dbReference type="EMBL" id="KAJ2984619.1"/>
    </source>
</evidence>
<accession>A0ACC1NZL6</accession>
<proteinExistence type="predicted"/>
<organism evidence="1 2">
    <name type="scientific">Xylaria curta</name>
    <dbReference type="NCBI Taxonomy" id="42375"/>
    <lineage>
        <taxon>Eukaryota</taxon>
        <taxon>Fungi</taxon>
        <taxon>Dikarya</taxon>
        <taxon>Ascomycota</taxon>
        <taxon>Pezizomycotina</taxon>
        <taxon>Sordariomycetes</taxon>
        <taxon>Xylariomycetidae</taxon>
        <taxon>Xylariales</taxon>
        <taxon>Xylariaceae</taxon>
        <taxon>Xylaria</taxon>
    </lineage>
</organism>